<feature type="domain" description="HTH iclR-type" evidence="4">
    <location>
        <begin position="8"/>
        <end position="70"/>
    </location>
</feature>
<proteinExistence type="predicted"/>
<keyword evidence="7" id="KW-1185">Reference proteome</keyword>
<protein>
    <submittedName>
        <fullName evidence="6">Helix-turn-helix domain-containing protein</fullName>
    </submittedName>
</protein>
<dbReference type="Pfam" id="PF01614">
    <property type="entry name" value="IclR_C"/>
    <property type="match status" value="1"/>
</dbReference>
<dbReference type="InterPro" id="IPR036388">
    <property type="entry name" value="WH-like_DNA-bd_sf"/>
</dbReference>
<evidence type="ECO:0000259" key="4">
    <source>
        <dbReference type="PROSITE" id="PS51077"/>
    </source>
</evidence>
<evidence type="ECO:0000313" key="7">
    <source>
        <dbReference type="Proteomes" id="UP001320715"/>
    </source>
</evidence>
<dbReference type="SUPFAM" id="SSF55781">
    <property type="entry name" value="GAF domain-like"/>
    <property type="match status" value="1"/>
</dbReference>
<dbReference type="PANTHER" id="PTHR30136">
    <property type="entry name" value="HELIX-TURN-HELIX TRANSCRIPTIONAL REGULATOR, ICLR FAMILY"/>
    <property type="match status" value="1"/>
</dbReference>
<comment type="caution">
    <text evidence="6">The sequence shown here is derived from an EMBL/GenBank/DDBJ whole genome shotgun (WGS) entry which is preliminary data.</text>
</comment>
<feature type="domain" description="IclR-ED" evidence="5">
    <location>
        <begin position="71"/>
        <end position="253"/>
    </location>
</feature>
<evidence type="ECO:0000256" key="2">
    <source>
        <dbReference type="ARBA" id="ARBA00023125"/>
    </source>
</evidence>
<dbReference type="PROSITE" id="PS51077">
    <property type="entry name" value="HTH_ICLR"/>
    <property type="match status" value="1"/>
</dbReference>
<dbReference type="PROSITE" id="PS51078">
    <property type="entry name" value="ICLR_ED"/>
    <property type="match status" value="1"/>
</dbReference>
<name>A0ABT1CTH3_9HYPH</name>
<dbReference type="InterPro" id="IPR050707">
    <property type="entry name" value="HTH_MetabolicPath_Reg"/>
</dbReference>
<evidence type="ECO:0000256" key="3">
    <source>
        <dbReference type="ARBA" id="ARBA00023163"/>
    </source>
</evidence>
<evidence type="ECO:0000313" key="6">
    <source>
        <dbReference type="EMBL" id="MCO6408860.1"/>
    </source>
</evidence>
<dbReference type="InterPro" id="IPR005471">
    <property type="entry name" value="Tscrpt_reg_IclR_N"/>
</dbReference>
<dbReference type="SUPFAM" id="SSF46785">
    <property type="entry name" value="Winged helix' DNA-binding domain"/>
    <property type="match status" value="1"/>
</dbReference>
<dbReference type="InterPro" id="IPR029016">
    <property type="entry name" value="GAF-like_dom_sf"/>
</dbReference>
<dbReference type="EMBL" id="JAAAML010000002">
    <property type="protein sequence ID" value="MCO6408860.1"/>
    <property type="molecule type" value="Genomic_DNA"/>
</dbReference>
<accession>A0ABT1CTH3</accession>
<keyword evidence="1" id="KW-0805">Transcription regulation</keyword>
<evidence type="ECO:0000259" key="5">
    <source>
        <dbReference type="PROSITE" id="PS51078"/>
    </source>
</evidence>
<dbReference type="Gene3D" id="1.10.10.10">
    <property type="entry name" value="Winged helix-like DNA-binding domain superfamily/Winged helix DNA-binding domain"/>
    <property type="match status" value="1"/>
</dbReference>
<dbReference type="RefSeq" id="WP_252915916.1">
    <property type="nucleotide sequence ID" value="NZ_JAAAML010000002.1"/>
</dbReference>
<dbReference type="Gene3D" id="3.30.450.40">
    <property type="match status" value="1"/>
</dbReference>
<dbReference type="InterPro" id="IPR014757">
    <property type="entry name" value="Tscrpt_reg_IclR_C"/>
</dbReference>
<sequence>MPNSDDRIATNMRTLLILEVVGTSGEPMTPTEINQSIGLPKQTIHRLCATLVEEGFLVYEPNGKRLRAARRARVLGAGLLHSSRDHILRRQILVDLAMKTGETINYVIPEDDGMSYLDRVETGWAFRVQLPIGSNVPFHCTASGKTFLASLDIRKRRAFARGLTLERKTPKTITDPDMLLRELTAVARDGFAIDNEEFMDGMVAIAVPVTDDSGRFLAAIACHGPNVRLSLDALRGFLGEFNTAVEKMRAVLA</sequence>
<dbReference type="Proteomes" id="UP001320715">
    <property type="component" value="Unassembled WGS sequence"/>
</dbReference>
<dbReference type="PANTHER" id="PTHR30136:SF35">
    <property type="entry name" value="HTH-TYPE TRANSCRIPTIONAL REGULATOR RV1719"/>
    <property type="match status" value="1"/>
</dbReference>
<keyword evidence="2" id="KW-0238">DNA-binding</keyword>
<gene>
    <name evidence="6" type="ORF">GTW23_11795</name>
</gene>
<evidence type="ECO:0000256" key="1">
    <source>
        <dbReference type="ARBA" id="ARBA00023015"/>
    </source>
</evidence>
<reference evidence="6 7" key="1">
    <citation type="submission" date="2020-01" db="EMBL/GenBank/DDBJ databases">
        <title>Genomes of bacteria type strains.</title>
        <authorList>
            <person name="Chen J."/>
            <person name="Zhu S."/>
            <person name="Yang J."/>
        </authorList>
    </citation>
    <scope>NUCLEOTIDE SEQUENCE [LARGE SCALE GENOMIC DNA]</scope>
    <source>
        <strain evidence="6 7">DSM 16655</strain>
    </source>
</reference>
<dbReference type="InterPro" id="IPR036390">
    <property type="entry name" value="WH_DNA-bd_sf"/>
</dbReference>
<dbReference type="Pfam" id="PF09339">
    <property type="entry name" value="HTH_IclR"/>
    <property type="match status" value="1"/>
</dbReference>
<organism evidence="6 7">
    <name type="scientific">Hoeflea alexandrii</name>
    <dbReference type="NCBI Taxonomy" id="288436"/>
    <lineage>
        <taxon>Bacteria</taxon>
        <taxon>Pseudomonadati</taxon>
        <taxon>Pseudomonadota</taxon>
        <taxon>Alphaproteobacteria</taxon>
        <taxon>Hyphomicrobiales</taxon>
        <taxon>Rhizobiaceae</taxon>
        <taxon>Hoeflea</taxon>
    </lineage>
</organism>
<keyword evidence="3" id="KW-0804">Transcription</keyword>